<reference evidence="11 12" key="1">
    <citation type="submission" date="2012-02" db="EMBL/GenBank/DDBJ databases">
        <title>Complete genome sequence of Phycisphaera mikurensis NBRC 102666.</title>
        <authorList>
            <person name="Ankai A."/>
            <person name="Hosoyama A."/>
            <person name="Terui Y."/>
            <person name="Sekine M."/>
            <person name="Fukai R."/>
            <person name="Kato Y."/>
            <person name="Nakamura S."/>
            <person name="Yamada-Narita S."/>
            <person name="Kawakoshi A."/>
            <person name="Fukunaga Y."/>
            <person name="Yamazaki S."/>
            <person name="Fujita N."/>
        </authorList>
    </citation>
    <scope>NUCLEOTIDE SEQUENCE [LARGE SCALE GENOMIC DNA]</scope>
    <source>
        <strain evidence="12">NBRC 102666 / KCTC 22515 / FYK2301M01</strain>
    </source>
</reference>
<dbReference type="STRING" id="1142394.PSMK_20730"/>
<keyword evidence="9" id="KW-0732">Signal</keyword>
<comment type="subcellular location">
    <subcellularLocation>
        <location evidence="1 8">Cell membrane</location>
        <topology evidence="1 8">Multi-pass membrane protein</topology>
    </subcellularLocation>
</comment>
<evidence type="ECO:0000256" key="8">
    <source>
        <dbReference type="RuleBase" id="RU363032"/>
    </source>
</evidence>
<dbReference type="PANTHER" id="PTHR30177:SF4">
    <property type="entry name" value="OSMOPROTECTANT IMPORT PERMEASE PROTEIN OSMW"/>
    <property type="match status" value="1"/>
</dbReference>
<evidence type="ECO:0000256" key="1">
    <source>
        <dbReference type="ARBA" id="ARBA00004651"/>
    </source>
</evidence>
<evidence type="ECO:0000256" key="3">
    <source>
        <dbReference type="ARBA" id="ARBA00022692"/>
    </source>
</evidence>
<gene>
    <name evidence="11" type="ordered locus">PSMK_20730</name>
</gene>
<dbReference type="Proteomes" id="UP000007881">
    <property type="component" value="Chromosome"/>
</dbReference>
<dbReference type="SUPFAM" id="SSF53850">
    <property type="entry name" value="Periplasmic binding protein-like II"/>
    <property type="match status" value="1"/>
</dbReference>
<dbReference type="Gene3D" id="3.40.190.10">
    <property type="entry name" value="Periplasmic binding protein-like II"/>
    <property type="match status" value="1"/>
</dbReference>
<dbReference type="GO" id="GO:0022857">
    <property type="term" value="F:transmembrane transporter activity"/>
    <property type="evidence" value="ECO:0007669"/>
    <property type="project" value="InterPro"/>
</dbReference>
<dbReference type="GO" id="GO:0043190">
    <property type="term" value="C:ATP-binding cassette (ABC) transporter complex"/>
    <property type="evidence" value="ECO:0007669"/>
    <property type="project" value="InterPro"/>
</dbReference>
<sequence>MTRWLAPVLCLSLAAAASAELVVGSKAFTEGIILGEVLTQRLRAAGVGVRHERALGDAATFQALVRGDIDAYAEYTGTLRQNLYAGEEVATRRALSARLAADGLVLGPELGFENSFALGMKRAQAAALGIRTISDLLDHPGLRFGFTQEFLQRGDGWPALRAHYGLPQESVRGMAHAIAYAGLDGGSLDVVDLYTTDAEVRTRGLVVLRDDRGFFPEYAAVIVHRADLAERVPRAVAALGSLADTLDADRVRAMNAAVMSGSASESEAAAAFLREGLGLADAQAPAAAGWLRRLLDRTLEHLLLVASAMALGVLVAVPLGVASQRLPRLGRLVLPAVSVLQTVPALALLALMVPLLGIGAAPAIAALFAYAMLPIVRNTHAGLAGIERPVRESAEALGLPPRCRLLRIDLPLAAPLVLAGVRTATVYCIGFATLGAFVGAGGYGGPILQGVQLNSTPLILFGAVPSAAMAVAAEAGFQLVERRAFRGRS</sequence>
<dbReference type="Pfam" id="PF00528">
    <property type="entry name" value="BPD_transp_1"/>
    <property type="match status" value="1"/>
</dbReference>
<evidence type="ECO:0000256" key="2">
    <source>
        <dbReference type="ARBA" id="ARBA00022448"/>
    </source>
</evidence>
<dbReference type="InterPro" id="IPR000515">
    <property type="entry name" value="MetI-like"/>
</dbReference>
<feature type="chain" id="PRO_5003629232" evidence="9">
    <location>
        <begin position="20"/>
        <end position="489"/>
    </location>
</feature>
<dbReference type="InterPro" id="IPR051204">
    <property type="entry name" value="ABC_transp_perm/SBD"/>
</dbReference>
<dbReference type="EMBL" id="AP012338">
    <property type="protein sequence ID" value="BAM04232.1"/>
    <property type="molecule type" value="Genomic_DNA"/>
</dbReference>
<evidence type="ECO:0000313" key="11">
    <source>
        <dbReference type="EMBL" id="BAM04232.1"/>
    </source>
</evidence>
<keyword evidence="3 8" id="KW-0812">Transmembrane</keyword>
<evidence type="ECO:0000256" key="4">
    <source>
        <dbReference type="ARBA" id="ARBA00022989"/>
    </source>
</evidence>
<feature type="transmembrane region" description="Helical" evidence="8">
    <location>
        <begin position="302"/>
        <end position="322"/>
    </location>
</feature>
<dbReference type="Gene3D" id="1.10.3720.10">
    <property type="entry name" value="MetI-like"/>
    <property type="match status" value="1"/>
</dbReference>
<evidence type="ECO:0000259" key="10">
    <source>
        <dbReference type="PROSITE" id="PS50928"/>
    </source>
</evidence>
<dbReference type="HOGENOM" id="CLU_577198_0_0_0"/>
<dbReference type="AlphaFoldDB" id="I0IG44"/>
<feature type="transmembrane region" description="Helical" evidence="8">
    <location>
        <begin position="412"/>
        <end position="438"/>
    </location>
</feature>
<protein>
    <submittedName>
        <fullName evidence="11">Putative ABC transporter substrate binding protein/permease protein</fullName>
    </submittedName>
</protein>
<dbReference type="InterPro" id="IPR007210">
    <property type="entry name" value="ABC_Gly_betaine_transp_sub-bd"/>
</dbReference>
<organism evidence="11 12">
    <name type="scientific">Phycisphaera mikurensis (strain NBRC 102666 / KCTC 22515 / FYK2301M01)</name>
    <dbReference type="NCBI Taxonomy" id="1142394"/>
    <lineage>
        <taxon>Bacteria</taxon>
        <taxon>Pseudomonadati</taxon>
        <taxon>Planctomycetota</taxon>
        <taxon>Phycisphaerae</taxon>
        <taxon>Phycisphaerales</taxon>
        <taxon>Phycisphaeraceae</taxon>
        <taxon>Phycisphaera</taxon>
    </lineage>
</organism>
<feature type="transmembrane region" description="Helical" evidence="8">
    <location>
        <begin position="355"/>
        <end position="373"/>
    </location>
</feature>
<keyword evidence="5 8" id="KW-0472">Membrane</keyword>
<dbReference type="eggNOG" id="COG1732">
    <property type="taxonomic scope" value="Bacteria"/>
</dbReference>
<evidence type="ECO:0000313" key="12">
    <source>
        <dbReference type="Proteomes" id="UP000007881"/>
    </source>
</evidence>
<keyword evidence="12" id="KW-1185">Reference proteome</keyword>
<dbReference type="InterPro" id="IPR035906">
    <property type="entry name" value="MetI-like_sf"/>
</dbReference>
<dbReference type="OrthoDB" id="9801163at2"/>
<dbReference type="KEGG" id="phm:PSMK_20730"/>
<dbReference type="GO" id="GO:0031460">
    <property type="term" value="P:glycine betaine transport"/>
    <property type="evidence" value="ECO:0007669"/>
    <property type="project" value="UniProtKB-ARBA"/>
</dbReference>
<dbReference type="eggNOG" id="COG1174">
    <property type="taxonomic scope" value="Bacteria"/>
</dbReference>
<dbReference type="CDD" id="cd06261">
    <property type="entry name" value="TM_PBP2"/>
    <property type="match status" value="1"/>
</dbReference>
<dbReference type="Pfam" id="PF04069">
    <property type="entry name" value="OpuAC"/>
    <property type="match status" value="1"/>
</dbReference>
<evidence type="ECO:0000256" key="5">
    <source>
        <dbReference type="ARBA" id="ARBA00023136"/>
    </source>
</evidence>
<accession>I0IG44</accession>
<feature type="transmembrane region" description="Helical" evidence="8">
    <location>
        <begin position="458"/>
        <end position="480"/>
    </location>
</feature>
<comment type="similarity">
    <text evidence="7">In the N-terminal section; belongs to the binding-protein-dependent transport system permease family.</text>
</comment>
<dbReference type="PROSITE" id="PS50928">
    <property type="entry name" value="ABC_TM1"/>
    <property type="match status" value="1"/>
</dbReference>
<feature type="domain" description="ABC transmembrane type-1" evidence="10">
    <location>
        <begin position="298"/>
        <end position="477"/>
    </location>
</feature>
<dbReference type="Gene3D" id="3.40.190.120">
    <property type="entry name" value="Osmoprotection protein (prox), domain 2"/>
    <property type="match status" value="1"/>
</dbReference>
<dbReference type="RefSeq" id="WP_014437450.1">
    <property type="nucleotide sequence ID" value="NC_017080.1"/>
</dbReference>
<keyword evidence="4 8" id="KW-1133">Transmembrane helix</keyword>
<feature type="signal peptide" evidence="9">
    <location>
        <begin position="1"/>
        <end position="19"/>
    </location>
</feature>
<evidence type="ECO:0000256" key="7">
    <source>
        <dbReference type="ARBA" id="ARBA00035652"/>
    </source>
</evidence>
<proteinExistence type="inferred from homology"/>
<dbReference type="PANTHER" id="PTHR30177">
    <property type="entry name" value="GLYCINE BETAINE/L-PROLINE TRANSPORT SYSTEM PERMEASE PROTEIN PROW"/>
    <property type="match status" value="1"/>
</dbReference>
<keyword evidence="2 8" id="KW-0813">Transport</keyword>
<dbReference type="SUPFAM" id="SSF161098">
    <property type="entry name" value="MetI-like"/>
    <property type="match status" value="1"/>
</dbReference>
<evidence type="ECO:0000256" key="9">
    <source>
        <dbReference type="SAM" id="SignalP"/>
    </source>
</evidence>
<comment type="similarity">
    <text evidence="8">Belongs to the binding-protein-dependent transport system permease family.</text>
</comment>
<comment type="similarity">
    <text evidence="6">In the C-terminal section; belongs to the OsmX family.</text>
</comment>
<evidence type="ECO:0000256" key="6">
    <source>
        <dbReference type="ARBA" id="ARBA00035642"/>
    </source>
</evidence>
<name>I0IG44_PHYMF</name>
<dbReference type="FunFam" id="1.10.3720.10:FF:000001">
    <property type="entry name" value="Glycine betaine ABC transporter, permease"/>
    <property type="match status" value="1"/>
</dbReference>